<reference evidence="2 3" key="1">
    <citation type="submission" date="2024-05" db="EMBL/GenBank/DDBJ databases">
        <authorList>
            <person name="Wallberg A."/>
        </authorList>
    </citation>
    <scope>NUCLEOTIDE SEQUENCE [LARGE SCALE GENOMIC DNA]</scope>
</reference>
<organism evidence="2 3">
    <name type="scientific">Meganyctiphanes norvegica</name>
    <name type="common">Northern krill</name>
    <name type="synonym">Thysanopoda norvegica</name>
    <dbReference type="NCBI Taxonomy" id="48144"/>
    <lineage>
        <taxon>Eukaryota</taxon>
        <taxon>Metazoa</taxon>
        <taxon>Ecdysozoa</taxon>
        <taxon>Arthropoda</taxon>
        <taxon>Crustacea</taxon>
        <taxon>Multicrustacea</taxon>
        <taxon>Malacostraca</taxon>
        <taxon>Eumalacostraca</taxon>
        <taxon>Eucarida</taxon>
        <taxon>Euphausiacea</taxon>
        <taxon>Euphausiidae</taxon>
        <taxon>Meganyctiphanes</taxon>
    </lineage>
</organism>
<sequence>PHSNPLTQSIMKVLLIVLVASLAAAQQFQFRRQNNFQRNSLNRNNYSPHLYPAQSSFVNNNRFRNNRFFNYQNRNQFQNNNFRQQNQNLQSHLNDYQNEIFGVFEPLNLPSGASAMMGDISSTFSCADRPYGYYADVENFCSVYHICN</sequence>
<protein>
    <submittedName>
        <fullName evidence="2">Uncharacterized protein</fullName>
    </submittedName>
</protein>
<dbReference type="AlphaFoldDB" id="A0AAV2SLP6"/>
<comment type="caution">
    <text evidence="2">The sequence shown here is derived from an EMBL/GenBank/DDBJ whole genome shotgun (WGS) entry which is preliminary data.</text>
</comment>
<name>A0AAV2SLP6_MEGNR</name>
<keyword evidence="3" id="KW-1185">Reference proteome</keyword>
<evidence type="ECO:0000313" key="3">
    <source>
        <dbReference type="Proteomes" id="UP001497623"/>
    </source>
</evidence>
<feature type="non-terminal residue" evidence="2">
    <location>
        <position position="148"/>
    </location>
</feature>
<evidence type="ECO:0000313" key="2">
    <source>
        <dbReference type="EMBL" id="CAL4209028.1"/>
    </source>
</evidence>
<accession>A0AAV2SLP6</accession>
<keyword evidence="1" id="KW-0732">Signal</keyword>
<evidence type="ECO:0000256" key="1">
    <source>
        <dbReference type="SAM" id="SignalP"/>
    </source>
</evidence>
<dbReference type="EMBL" id="CAXKWB010084350">
    <property type="protein sequence ID" value="CAL4209028.1"/>
    <property type="molecule type" value="Genomic_DNA"/>
</dbReference>
<feature type="non-terminal residue" evidence="2">
    <location>
        <position position="1"/>
    </location>
</feature>
<proteinExistence type="predicted"/>
<feature type="signal peptide" evidence="1">
    <location>
        <begin position="1"/>
        <end position="25"/>
    </location>
</feature>
<feature type="chain" id="PRO_5043875687" evidence="1">
    <location>
        <begin position="26"/>
        <end position="148"/>
    </location>
</feature>
<gene>
    <name evidence="2" type="ORF">MNOR_LOCUS38198</name>
</gene>
<dbReference type="Proteomes" id="UP001497623">
    <property type="component" value="Unassembled WGS sequence"/>
</dbReference>